<dbReference type="AlphaFoldDB" id="A0A9W6U4I8"/>
<reference evidence="2" key="1">
    <citation type="submission" date="2023-04" db="EMBL/GenBank/DDBJ databases">
        <title>Phytophthora lilii NBRC 32176.</title>
        <authorList>
            <person name="Ichikawa N."/>
            <person name="Sato H."/>
            <person name="Tonouchi N."/>
        </authorList>
    </citation>
    <scope>NUCLEOTIDE SEQUENCE</scope>
    <source>
        <strain evidence="2">NBRC 32176</strain>
    </source>
</reference>
<evidence type="ECO:0000313" key="2">
    <source>
        <dbReference type="EMBL" id="GMF24999.1"/>
    </source>
</evidence>
<evidence type="ECO:0000256" key="1">
    <source>
        <dbReference type="SAM" id="MobiDB-lite"/>
    </source>
</evidence>
<proteinExistence type="predicted"/>
<feature type="compositionally biased region" description="Basic and acidic residues" evidence="1">
    <location>
        <begin position="98"/>
        <end position="112"/>
    </location>
</feature>
<keyword evidence="3" id="KW-1185">Reference proteome</keyword>
<dbReference type="EMBL" id="BSXW01000538">
    <property type="protein sequence ID" value="GMF24999.1"/>
    <property type="molecule type" value="Genomic_DNA"/>
</dbReference>
<comment type="caution">
    <text evidence="2">The sequence shown here is derived from an EMBL/GenBank/DDBJ whole genome shotgun (WGS) entry which is preliminary data.</text>
</comment>
<feature type="region of interest" description="Disordered" evidence="1">
    <location>
        <begin position="362"/>
        <end position="421"/>
    </location>
</feature>
<name>A0A9W6U4I8_9STRA</name>
<feature type="region of interest" description="Disordered" evidence="1">
    <location>
        <begin position="88"/>
        <end position="143"/>
    </location>
</feature>
<feature type="compositionally biased region" description="Basic and acidic residues" evidence="1">
    <location>
        <begin position="362"/>
        <end position="371"/>
    </location>
</feature>
<gene>
    <name evidence="2" type="ORF">Plil01_001028800</name>
</gene>
<sequence length="421" mass="45536">MHGSSINMVIMQTDMHNASTCLQLSARRRDSASRAVVGWQSVLWAERAASGLVALDVCRHLRHRTATTAASGAVVSAAASRDLEALARLGSGDPGQNAKHDVPKAAGEHDQDAEQDSDGQGGAVAHDTQAHQHLRQRHTGAKGDHEAVGHAVREAVAEADFPLADDDAQVRRLGVFDLDGLASWGMGKTNDQLRVKDCMLALADEARVECGVHGAPTRWVHCAGVAVQAASEKKCRFRTRTCEEELGLADIAPQRSDHACGCAKDFVASEGVHGANVVDAGQDEVDVPRVVLAPAVILVLDVAPDNRVARDDDGDLVDEQCEHHVLPHDHDQRRDQRDPVWREPELGRELLHDLELRRHLSNRDARTERHHGAVGNDVGEAATQTRAPSSRRGICREIADAISNHTHTAPRLPTKDGYSDN</sequence>
<organism evidence="2 3">
    <name type="scientific">Phytophthora lilii</name>
    <dbReference type="NCBI Taxonomy" id="2077276"/>
    <lineage>
        <taxon>Eukaryota</taxon>
        <taxon>Sar</taxon>
        <taxon>Stramenopiles</taxon>
        <taxon>Oomycota</taxon>
        <taxon>Peronosporomycetes</taxon>
        <taxon>Peronosporales</taxon>
        <taxon>Peronosporaceae</taxon>
        <taxon>Phytophthora</taxon>
    </lineage>
</organism>
<evidence type="ECO:0000313" key="3">
    <source>
        <dbReference type="Proteomes" id="UP001165083"/>
    </source>
</evidence>
<protein>
    <submittedName>
        <fullName evidence="2">Unnamed protein product</fullName>
    </submittedName>
</protein>
<accession>A0A9W6U4I8</accession>
<dbReference type="Proteomes" id="UP001165083">
    <property type="component" value="Unassembled WGS sequence"/>
</dbReference>